<evidence type="ECO:0000256" key="2">
    <source>
        <dbReference type="PIRSR" id="PIRSR015853-2"/>
    </source>
</evidence>
<dbReference type="OrthoDB" id="9785420at2"/>
<reference evidence="4" key="1">
    <citation type="submission" date="2016-11" db="EMBL/GenBank/DDBJ databases">
        <authorList>
            <person name="Varghese N."/>
            <person name="Submissions S."/>
        </authorList>
    </citation>
    <scope>NUCLEOTIDE SEQUENCE [LARGE SCALE GENOMIC DNA]</scope>
    <source>
        <strain evidence="4">DSM 9756</strain>
    </source>
</reference>
<dbReference type="EMBL" id="FQVB01000006">
    <property type="protein sequence ID" value="SHE69984.1"/>
    <property type="molecule type" value="Genomic_DNA"/>
</dbReference>
<keyword evidence="2" id="KW-0862">Zinc</keyword>
<organism evidence="3 4">
    <name type="scientific">Desulfacinum infernum DSM 9756</name>
    <dbReference type="NCBI Taxonomy" id="1121391"/>
    <lineage>
        <taxon>Bacteria</taxon>
        <taxon>Pseudomonadati</taxon>
        <taxon>Thermodesulfobacteriota</taxon>
        <taxon>Syntrophobacteria</taxon>
        <taxon>Syntrophobacterales</taxon>
        <taxon>Syntrophobacteraceae</taxon>
        <taxon>Desulfacinum</taxon>
    </lineage>
</organism>
<feature type="active site" description="Nucleophile" evidence="1">
    <location>
        <position position="116"/>
    </location>
</feature>
<evidence type="ECO:0000313" key="4">
    <source>
        <dbReference type="Proteomes" id="UP000184076"/>
    </source>
</evidence>
<dbReference type="Pfam" id="PF04951">
    <property type="entry name" value="Peptidase_M55"/>
    <property type="match status" value="1"/>
</dbReference>
<dbReference type="Proteomes" id="UP000184076">
    <property type="component" value="Unassembled WGS sequence"/>
</dbReference>
<dbReference type="SUPFAM" id="SSF63992">
    <property type="entry name" value="Dipeptide transport protein"/>
    <property type="match status" value="1"/>
</dbReference>
<feature type="binding site" evidence="2">
    <location>
        <position position="8"/>
    </location>
    <ligand>
        <name>Zn(2+)</name>
        <dbReference type="ChEBI" id="CHEBI:29105"/>
        <label>1</label>
    </ligand>
</feature>
<sequence>MKVFVSVDIEGIGCVVRSEHSSPQGREFQWARKRMTEEVNAAVAGAFAAGASEVAVADSHNVGLNLLADELDPRVRLVMGSPRPLSMMEGVQLGFDAVFLVGYHAMAGTADGVIVHTYTGRIASVKLNGTPVGEIGISAALAGHYGIPVALVTGDDKAAREARELLGDVETVEVKQGLGAYAALCLSPAACNEKIRAGAERALRKARSLKPFRVEEPVQLTVGFTTASAVDRVTAIPGVERLDGTTVAASAADVLQAFRLFHLMTDLVELVPFI</sequence>
<evidence type="ECO:0000313" key="3">
    <source>
        <dbReference type="EMBL" id="SHE69984.1"/>
    </source>
</evidence>
<proteinExistence type="predicted"/>
<dbReference type="InterPro" id="IPR007035">
    <property type="entry name" value="Peptidase_M55"/>
</dbReference>
<dbReference type="CDD" id="cd08663">
    <property type="entry name" value="DAP_dppA_1"/>
    <property type="match status" value="1"/>
</dbReference>
<evidence type="ECO:0000256" key="1">
    <source>
        <dbReference type="PIRSR" id="PIRSR015853-1"/>
    </source>
</evidence>
<feature type="binding site" evidence="2">
    <location>
        <position position="8"/>
    </location>
    <ligand>
        <name>Zn(2+)</name>
        <dbReference type="ChEBI" id="CHEBI:29105"/>
        <label>2</label>
    </ligand>
</feature>
<dbReference type="GO" id="GO:0046872">
    <property type="term" value="F:metal ion binding"/>
    <property type="evidence" value="ECO:0007669"/>
    <property type="project" value="UniProtKB-KW"/>
</dbReference>
<accession>A0A1M4VLT3</accession>
<dbReference type="STRING" id="1121391.SAMN02745206_00699"/>
<dbReference type="RefSeq" id="WP_073036985.1">
    <property type="nucleotide sequence ID" value="NZ_FQVB01000006.1"/>
</dbReference>
<dbReference type="AlphaFoldDB" id="A0A1M4VLT3"/>
<feature type="binding site" evidence="2">
    <location>
        <position position="60"/>
    </location>
    <ligand>
        <name>Zn(2+)</name>
        <dbReference type="ChEBI" id="CHEBI:29105"/>
        <label>2</label>
    </ligand>
</feature>
<feature type="binding site" evidence="2">
    <location>
        <position position="10"/>
    </location>
    <ligand>
        <name>Zn(2+)</name>
        <dbReference type="ChEBI" id="CHEBI:29105"/>
        <label>1</label>
    </ligand>
</feature>
<dbReference type="InterPro" id="IPR027476">
    <property type="entry name" value="DppA_N"/>
</dbReference>
<gene>
    <name evidence="3" type="ORF">SAMN02745206_00699</name>
</gene>
<protein>
    <submittedName>
        <fullName evidence="3">D-amino peptidase</fullName>
    </submittedName>
</protein>
<feature type="binding site" evidence="2">
    <location>
        <position position="134"/>
    </location>
    <ligand>
        <name>Zn(2+)</name>
        <dbReference type="ChEBI" id="CHEBI:29105"/>
        <label>2</label>
    </ligand>
</feature>
<keyword evidence="4" id="KW-1185">Reference proteome</keyword>
<feature type="binding site" evidence="2">
    <location>
        <position position="104"/>
    </location>
    <ligand>
        <name>Zn(2+)</name>
        <dbReference type="ChEBI" id="CHEBI:29105"/>
        <label>2</label>
    </ligand>
</feature>
<keyword evidence="2" id="KW-0479">Metal-binding</keyword>
<dbReference type="InterPro" id="IPR036177">
    <property type="entry name" value="Peptidase_M55_sf"/>
</dbReference>
<dbReference type="PIRSF" id="PIRSF015853">
    <property type="entry name" value="Pep_DppA"/>
    <property type="match status" value="1"/>
</dbReference>
<name>A0A1M4VLT3_9BACT</name>
<dbReference type="Gene3D" id="3.30.1360.130">
    <property type="entry name" value="Dipeptide transport protein"/>
    <property type="match status" value="1"/>
</dbReference>
<dbReference type="Gene3D" id="3.40.50.10780">
    <property type="entry name" value="Dipeptide transport protein"/>
    <property type="match status" value="1"/>
</dbReference>